<dbReference type="Gene3D" id="1.10.12.10">
    <property type="entry name" value="Lyase 2-enoyl-coa Hydratase, Chain A, domain 2"/>
    <property type="match status" value="1"/>
</dbReference>
<comment type="caution">
    <text evidence="4">The sequence shown here is derived from an EMBL/GenBank/DDBJ whole genome shotgun (WGS) entry which is preliminary data.</text>
</comment>
<dbReference type="PANTHER" id="PTHR11941:SF54">
    <property type="entry name" value="ENOYL-COA HYDRATASE, MITOCHONDRIAL"/>
    <property type="match status" value="1"/>
</dbReference>
<evidence type="ECO:0000256" key="2">
    <source>
        <dbReference type="ARBA" id="ARBA00023239"/>
    </source>
</evidence>
<evidence type="ECO:0000313" key="5">
    <source>
        <dbReference type="Proteomes" id="UP001055804"/>
    </source>
</evidence>
<dbReference type="PANTHER" id="PTHR11941">
    <property type="entry name" value="ENOYL-COA HYDRATASE-RELATED"/>
    <property type="match status" value="1"/>
</dbReference>
<dbReference type="CDD" id="cd06558">
    <property type="entry name" value="crotonase-like"/>
    <property type="match status" value="1"/>
</dbReference>
<reference evidence="4" key="1">
    <citation type="submission" date="2022-06" db="EMBL/GenBank/DDBJ databases">
        <title>Isolation and Genomics of Futiania mangrovii gen. nov., sp. nov., a Rare and Metabolically-versatile member in the Class Alphaproteobacteria.</title>
        <authorList>
            <person name="Liu L."/>
            <person name="Huang W.-C."/>
            <person name="Pan J."/>
            <person name="Li J."/>
            <person name="Huang Y."/>
            <person name="Du H."/>
            <person name="Liu Y."/>
            <person name="Li M."/>
        </authorList>
    </citation>
    <scope>NUCLEOTIDE SEQUENCE</scope>
    <source>
        <strain evidence="4">FT118</strain>
    </source>
</reference>
<evidence type="ECO:0000313" key="4">
    <source>
        <dbReference type="EMBL" id="MCP1335311.1"/>
    </source>
</evidence>
<keyword evidence="5" id="KW-1185">Reference proteome</keyword>
<dbReference type="InterPro" id="IPR014748">
    <property type="entry name" value="Enoyl-CoA_hydra_C"/>
</dbReference>
<gene>
    <name evidence="4" type="ORF">NJQ99_02715</name>
</gene>
<dbReference type="FunFam" id="1.10.12.10:FF:000001">
    <property type="entry name" value="Probable enoyl-CoA hydratase, mitochondrial"/>
    <property type="match status" value="1"/>
</dbReference>
<dbReference type="InterPro" id="IPR001753">
    <property type="entry name" value="Enoyl-CoA_hydra/iso"/>
</dbReference>
<dbReference type="GO" id="GO:0016836">
    <property type="term" value="F:hydro-lyase activity"/>
    <property type="evidence" value="ECO:0007669"/>
    <property type="project" value="UniProtKB-ARBA"/>
</dbReference>
<comment type="similarity">
    <text evidence="1 3">Belongs to the enoyl-CoA hydratase/isomerase family.</text>
</comment>
<accession>A0A9J6PFB4</accession>
<organism evidence="4 5">
    <name type="scientific">Futiania mangrovi</name>
    <dbReference type="NCBI Taxonomy" id="2959716"/>
    <lineage>
        <taxon>Bacteria</taxon>
        <taxon>Pseudomonadati</taxon>
        <taxon>Pseudomonadota</taxon>
        <taxon>Alphaproteobacteria</taxon>
        <taxon>Futianiales</taxon>
        <taxon>Futianiaceae</taxon>
        <taxon>Futiania</taxon>
    </lineage>
</organism>
<dbReference type="SUPFAM" id="SSF52096">
    <property type="entry name" value="ClpP/crotonase"/>
    <property type="match status" value="1"/>
</dbReference>
<dbReference type="Proteomes" id="UP001055804">
    <property type="component" value="Unassembled WGS sequence"/>
</dbReference>
<dbReference type="AlphaFoldDB" id="A0A9J6PFB4"/>
<evidence type="ECO:0000256" key="1">
    <source>
        <dbReference type="ARBA" id="ARBA00005254"/>
    </source>
</evidence>
<keyword evidence="2" id="KW-0456">Lyase</keyword>
<dbReference type="InterPro" id="IPR029045">
    <property type="entry name" value="ClpP/crotonase-like_dom_sf"/>
</dbReference>
<dbReference type="Pfam" id="PF00378">
    <property type="entry name" value="ECH_1"/>
    <property type="match status" value="1"/>
</dbReference>
<dbReference type="InterPro" id="IPR018376">
    <property type="entry name" value="Enoyl-CoA_hyd/isom_CS"/>
</dbReference>
<dbReference type="Gene3D" id="3.90.226.10">
    <property type="entry name" value="2-enoyl-CoA Hydratase, Chain A, domain 1"/>
    <property type="match status" value="1"/>
</dbReference>
<dbReference type="GO" id="GO:0006635">
    <property type="term" value="P:fatty acid beta-oxidation"/>
    <property type="evidence" value="ECO:0007669"/>
    <property type="project" value="TreeGrafter"/>
</dbReference>
<proteinExistence type="inferred from homology"/>
<sequence>MSDLVLTDVDADGIAVLTLNRPRRLNALAPDLRDALHVAVIDVMAREDVAAVIITGAEGRFCAGGDISQMVQPPIVQGRMRMEKTAEVVRAIANGAKPVIAAVEGVAYGGGLSLALACDYVIAAEDARLCASFVNVGLAPDYGLSYSLAMRVGAARAKRMCLRAIEMRGAEALAIGMVDEVCPKGETLARALAEAKGYVGRPPLAVALTKAAFARAPSSLDEALRTEVDFQSTLFRTEDHKEGVDAFLEKRKPVFRGR</sequence>
<dbReference type="PROSITE" id="PS00166">
    <property type="entry name" value="ENOYL_COA_HYDRATASE"/>
    <property type="match status" value="1"/>
</dbReference>
<evidence type="ECO:0000256" key="3">
    <source>
        <dbReference type="RuleBase" id="RU003707"/>
    </source>
</evidence>
<name>A0A9J6PFB4_9PROT</name>
<dbReference type="EMBL" id="JAMZFT010000001">
    <property type="protein sequence ID" value="MCP1335311.1"/>
    <property type="molecule type" value="Genomic_DNA"/>
</dbReference>
<dbReference type="RefSeq" id="WP_269331259.1">
    <property type="nucleotide sequence ID" value="NZ_JAMZFT010000001.1"/>
</dbReference>
<protein>
    <submittedName>
        <fullName evidence="4">Enoyl-CoA hydratase-related protein</fullName>
    </submittedName>
</protein>